<evidence type="ECO:0000256" key="8">
    <source>
        <dbReference type="SAM" id="Phobius"/>
    </source>
</evidence>
<dbReference type="InterPro" id="IPR050539">
    <property type="entry name" value="ThrE_Dicarb/AminoAcid_Exp"/>
</dbReference>
<feature type="non-terminal residue" evidence="11">
    <location>
        <position position="252"/>
    </location>
</feature>
<dbReference type="PANTHER" id="PTHR34390:SF1">
    <property type="entry name" value="SUCCINATE TRANSPORTER SUBUNIT YJJB-RELATED"/>
    <property type="match status" value="1"/>
</dbReference>
<sequence length="252" mass="26258">FLFGILEKLSFIGQLSFVREIFLGFVGSALSIIICRFFGIDDGPLVTGLLLTIFPGTAMINSIRNIIAGDLISGAVGVLETAGLMLSLFASAGAVLSISGSFSDVIAAASVNSITLALYPVLAGISNATFFTYFQGPWALIFSSVAVGVLGRIVYSFIVAFNLPSGIGLFLAGATVALIAEHLARYHKTPSTLFVISGFIPLVPASIMYQAVLAFATNSLSQGGALFLASAIHMFALGTGIATVTAMIRSWK</sequence>
<evidence type="ECO:0000259" key="10">
    <source>
        <dbReference type="Pfam" id="PF12821"/>
    </source>
</evidence>
<name>A0ABR7TA97_HELCL</name>
<keyword evidence="3" id="KW-0997">Cell inner membrane</keyword>
<evidence type="ECO:0000313" key="11">
    <source>
        <dbReference type="EMBL" id="MBC9786771.1"/>
    </source>
</evidence>
<evidence type="ECO:0000256" key="3">
    <source>
        <dbReference type="ARBA" id="ARBA00022519"/>
    </source>
</evidence>
<feature type="transmembrane region" description="Helical" evidence="8">
    <location>
        <begin position="161"/>
        <end position="180"/>
    </location>
</feature>
<feature type="domain" description="Threonine/Serine exporter ThrE" evidence="10">
    <location>
        <begin position="122"/>
        <end position="246"/>
    </location>
</feature>
<keyword evidence="6 8" id="KW-0472">Membrane</keyword>
<dbReference type="Pfam" id="PF12821">
    <property type="entry name" value="ThrE_2"/>
    <property type="match status" value="1"/>
</dbReference>
<evidence type="ECO:0000256" key="2">
    <source>
        <dbReference type="ARBA" id="ARBA00022475"/>
    </source>
</evidence>
<feature type="transmembrane region" description="Helical" evidence="8">
    <location>
        <begin position="105"/>
        <end position="125"/>
    </location>
</feature>
<gene>
    <name evidence="11" type="ORF">H1S01_20525</name>
</gene>
<evidence type="ECO:0000256" key="6">
    <source>
        <dbReference type="ARBA" id="ARBA00023136"/>
    </source>
</evidence>
<feature type="transmembrane region" description="Helical" evidence="8">
    <location>
        <begin position="224"/>
        <end position="248"/>
    </location>
</feature>
<feature type="transmembrane region" description="Helical" evidence="8">
    <location>
        <begin position="21"/>
        <end position="39"/>
    </location>
</feature>
<evidence type="ECO:0000256" key="1">
    <source>
        <dbReference type="ARBA" id="ARBA00004651"/>
    </source>
</evidence>
<dbReference type="Proteomes" id="UP000617402">
    <property type="component" value="Unassembled WGS sequence"/>
</dbReference>
<keyword evidence="4 8" id="KW-0812">Transmembrane</keyword>
<dbReference type="EMBL" id="JACVHF010000125">
    <property type="protein sequence ID" value="MBC9786771.1"/>
    <property type="molecule type" value="Genomic_DNA"/>
</dbReference>
<reference evidence="11 12" key="1">
    <citation type="submission" date="2020-07" db="EMBL/GenBank/DDBJ databases">
        <title>Draft whole-genome sequence of Heliobacterium chlorum DSM 3682, type strain.</title>
        <authorList>
            <person name="Kyndt J.A."/>
            <person name="Meyer T.E."/>
            <person name="Imhoff J.F."/>
        </authorList>
    </citation>
    <scope>NUCLEOTIDE SEQUENCE [LARGE SCALE GENOMIC DNA]</scope>
    <source>
        <strain evidence="11 12">DSM 3682</strain>
    </source>
</reference>
<comment type="caution">
    <text evidence="11">The sequence shown here is derived from an EMBL/GenBank/DDBJ whole genome shotgun (WGS) entry which is preliminary data.</text>
</comment>
<dbReference type="Pfam" id="PF06738">
    <property type="entry name" value="ThrE"/>
    <property type="match status" value="1"/>
</dbReference>
<evidence type="ECO:0000259" key="9">
    <source>
        <dbReference type="Pfam" id="PF06738"/>
    </source>
</evidence>
<organism evidence="11 12">
    <name type="scientific">Heliobacterium chlorum</name>
    <dbReference type="NCBI Taxonomy" id="2698"/>
    <lineage>
        <taxon>Bacteria</taxon>
        <taxon>Bacillati</taxon>
        <taxon>Bacillota</taxon>
        <taxon>Clostridia</taxon>
        <taxon>Eubacteriales</taxon>
        <taxon>Heliobacteriaceae</taxon>
        <taxon>Heliobacterium</taxon>
    </lineage>
</organism>
<comment type="similarity">
    <text evidence="7">Belongs to the ThrE exporter (TC 2.A.79) family.</text>
</comment>
<feature type="transmembrane region" description="Helical" evidence="8">
    <location>
        <begin position="137"/>
        <end position="155"/>
    </location>
</feature>
<dbReference type="RefSeq" id="WP_188042180.1">
    <property type="nucleotide sequence ID" value="NZ_JACVHF010000125.1"/>
</dbReference>
<comment type="subcellular location">
    <subcellularLocation>
        <location evidence="1">Cell membrane</location>
        <topology evidence="1">Multi-pass membrane protein</topology>
    </subcellularLocation>
</comment>
<evidence type="ECO:0000256" key="5">
    <source>
        <dbReference type="ARBA" id="ARBA00022989"/>
    </source>
</evidence>
<evidence type="ECO:0000256" key="7">
    <source>
        <dbReference type="ARBA" id="ARBA00034125"/>
    </source>
</evidence>
<feature type="transmembrane region" description="Helical" evidence="8">
    <location>
        <begin position="192"/>
        <end position="212"/>
    </location>
</feature>
<feature type="transmembrane region" description="Helical" evidence="8">
    <location>
        <begin position="75"/>
        <end position="99"/>
    </location>
</feature>
<proteinExistence type="inferred from homology"/>
<keyword evidence="5 8" id="KW-1133">Transmembrane helix</keyword>
<dbReference type="InterPro" id="IPR010619">
    <property type="entry name" value="ThrE-like_N"/>
</dbReference>
<keyword evidence="2" id="KW-1003">Cell membrane</keyword>
<keyword evidence="12" id="KW-1185">Reference proteome</keyword>
<evidence type="ECO:0000256" key="4">
    <source>
        <dbReference type="ARBA" id="ARBA00022692"/>
    </source>
</evidence>
<evidence type="ECO:0000313" key="12">
    <source>
        <dbReference type="Proteomes" id="UP000617402"/>
    </source>
</evidence>
<accession>A0ABR7TA97</accession>
<feature type="non-terminal residue" evidence="11">
    <location>
        <position position="1"/>
    </location>
</feature>
<dbReference type="InterPro" id="IPR024528">
    <property type="entry name" value="ThrE_2"/>
</dbReference>
<protein>
    <submittedName>
        <fullName evidence="11">Threonine/serine exporter family protein</fullName>
    </submittedName>
</protein>
<dbReference type="PANTHER" id="PTHR34390">
    <property type="entry name" value="UPF0442 PROTEIN YJJB-RELATED"/>
    <property type="match status" value="1"/>
</dbReference>
<feature type="domain" description="Threonine/serine exporter-like N-terminal" evidence="9">
    <location>
        <begin position="6"/>
        <end position="98"/>
    </location>
</feature>
<feature type="transmembrane region" description="Helical" evidence="8">
    <location>
        <begin position="45"/>
        <end position="63"/>
    </location>
</feature>